<dbReference type="Gene3D" id="1.10.3210.10">
    <property type="entry name" value="Hypothetical protein af1432"/>
    <property type="match status" value="1"/>
</dbReference>
<dbReference type="PANTHER" id="PTHR45228">
    <property type="entry name" value="CYCLIC DI-GMP PHOSPHODIESTERASE TM_0186-RELATED"/>
    <property type="match status" value="1"/>
</dbReference>
<dbReference type="PROSITE" id="PS51832">
    <property type="entry name" value="HD_GYP"/>
    <property type="match status" value="1"/>
</dbReference>
<dbReference type="Gene3D" id="3.40.50.2300">
    <property type="match status" value="1"/>
</dbReference>
<name>A0A202B6T7_CHRVL</name>
<dbReference type="EMBL" id="NHOO01000012">
    <property type="protein sequence ID" value="OVE47303.1"/>
    <property type="molecule type" value="Genomic_DNA"/>
</dbReference>
<evidence type="ECO:0000313" key="4">
    <source>
        <dbReference type="EMBL" id="OVE47303.1"/>
    </source>
</evidence>
<dbReference type="PANTHER" id="PTHR45228:SF5">
    <property type="entry name" value="CYCLIC DI-GMP PHOSPHODIESTERASE VC_1348-RELATED"/>
    <property type="match status" value="1"/>
</dbReference>
<evidence type="ECO:0000259" key="3">
    <source>
        <dbReference type="PROSITE" id="PS51832"/>
    </source>
</evidence>
<dbReference type="InterPro" id="IPR037522">
    <property type="entry name" value="HD_GYP_dom"/>
</dbReference>
<dbReference type="Proteomes" id="UP000196342">
    <property type="component" value="Unassembled WGS sequence"/>
</dbReference>
<keyword evidence="1" id="KW-0597">Phosphoprotein</keyword>
<feature type="domain" description="HD-GYP" evidence="3">
    <location>
        <begin position="154"/>
        <end position="365"/>
    </location>
</feature>
<dbReference type="GO" id="GO:0008081">
    <property type="term" value="F:phosphoric diester hydrolase activity"/>
    <property type="evidence" value="ECO:0007669"/>
    <property type="project" value="UniProtKB-ARBA"/>
</dbReference>
<sequence>MSDANAAGRQTVLLVDDSPESLTQMYGLLKADYRTLIANGGERALQIVEGDALPDLVLLDVMMPGLGGLEVCRRLKADPRTESIPVIFLTAMSELEDEQAGFDAGAADYIVKPVSPPIMMARVRTHLRAKAVADFLEDKAAFLQTEVERRTREVQVIQDVTIMALASLAETRDHETGNHLRRTQNYVRALALELRNHPNYRPQLSDETVQLLYKSAPLHDIGKVGIPDHILLKPGPLTPEEFEVMKTHTVLGRDTIASAERMLDAPSSFLRLAREIAYCHQEKWDGSGYPQGLAGEAIPLSARLMAVADVYDALISRRVYKPPFSHEKAVGIIRDDSGRHFDPAVVKAFLQVAEQFREIARLYSDADVVDASVAAERG</sequence>
<reference evidence="4 5" key="1">
    <citation type="submission" date="2017-05" db="EMBL/GenBank/DDBJ databases">
        <title>Chromobacterium violaceum GHPS1 isolated from Hydrocarbon polluted soil in French Guiana display an awesome secondary metabolite arsenal and a battery of drug and heavy-metal-resistance and detoxification of xenobiotics proteins.</title>
        <authorList>
            <person name="Belbahri L."/>
        </authorList>
    </citation>
    <scope>NUCLEOTIDE SEQUENCE [LARGE SCALE GENOMIC DNA]</scope>
    <source>
        <strain evidence="4 5">GHPS1</strain>
    </source>
</reference>
<evidence type="ECO:0000256" key="1">
    <source>
        <dbReference type="PROSITE-ProRule" id="PRU00169"/>
    </source>
</evidence>
<feature type="modified residue" description="4-aspartylphosphate" evidence="1">
    <location>
        <position position="60"/>
    </location>
</feature>
<dbReference type="InterPro" id="IPR001789">
    <property type="entry name" value="Sig_transdc_resp-reg_receiver"/>
</dbReference>
<keyword evidence="5" id="KW-1185">Reference proteome</keyword>
<proteinExistence type="predicted"/>
<gene>
    <name evidence="4" type="ORF">CBW21_15200</name>
</gene>
<dbReference type="SUPFAM" id="SSF52172">
    <property type="entry name" value="CheY-like"/>
    <property type="match status" value="1"/>
</dbReference>
<organism evidence="4 5">
    <name type="scientific">Chromobacterium violaceum</name>
    <dbReference type="NCBI Taxonomy" id="536"/>
    <lineage>
        <taxon>Bacteria</taxon>
        <taxon>Pseudomonadati</taxon>
        <taxon>Pseudomonadota</taxon>
        <taxon>Betaproteobacteria</taxon>
        <taxon>Neisseriales</taxon>
        <taxon>Chromobacteriaceae</taxon>
        <taxon>Chromobacterium</taxon>
    </lineage>
</organism>
<dbReference type="RefSeq" id="WP_011136044.1">
    <property type="nucleotide sequence ID" value="NZ_NHOO01000012.1"/>
</dbReference>
<dbReference type="CDD" id="cd00077">
    <property type="entry name" value="HDc"/>
    <property type="match status" value="1"/>
</dbReference>
<dbReference type="PROSITE" id="PS50110">
    <property type="entry name" value="RESPONSE_REGULATORY"/>
    <property type="match status" value="1"/>
</dbReference>
<accession>A0A202B6T7</accession>
<evidence type="ECO:0000259" key="2">
    <source>
        <dbReference type="PROSITE" id="PS50110"/>
    </source>
</evidence>
<dbReference type="Pfam" id="PF13487">
    <property type="entry name" value="HD_5"/>
    <property type="match status" value="1"/>
</dbReference>
<protein>
    <submittedName>
        <fullName evidence="4">Two-component system response regulator</fullName>
    </submittedName>
</protein>
<dbReference type="OMA" id="HTVKIMM"/>
<dbReference type="SMART" id="SM00471">
    <property type="entry name" value="HDc"/>
    <property type="match status" value="1"/>
</dbReference>
<comment type="caution">
    <text evidence="4">The sequence shown here is derived from an EMBL/GenBank/DDBJ whole genome shotgun (WGS) entry which is preliminary data.</text>
</comment>
<dbReference type="InterPro" id="IPR052020">
    <property type="entry name" value="Cyclic_di-GMP/3'3'-cGAMP_PDE"/>
</dbReference>
<dbReference type="InterPro" id="IPR011006">
    <property type="entry name" value="CheY-like_superfamily"/>
</dbReference>
<feature type="domain" description="Response regulatory" evidence="2">
    <location>
        <begin position="11"/>
        <end position="127"/>
    </location>
</feature>
<dbReference type="SUPFAM" id="SSF109604">
    <property type="entry name" value="HD-domain/PDEase-like"/>
    <property type="match status" value="1"/>
</dbReference>
<dbReference type="InterPro" id="IPR003607">
    <property type="entry name" value="HD/PDEase_dom"/>
</dbReference>
<dbReference type="SMART" id="SM00448">
    <property type="entry name" value="REC"/>
    <property type="match status" value="1"/>
</dbReference>
<evidence type="ECO:0000313" key="5">
    <source>
        <dbReference type="Proteomes" id="UP000196342"/>
    </source>
</evidence>
<dbReference type="GO" id="GO:0000160">
    <property type="term" value="P:phosphorelay signal transduction system"/>
    <property type="evidence" value="ECO:0007669"/>
    <property type="project" value="InterPro"/>
</dbReference>
<dbReference type="AlphaFoldDB" id="A0A202B6T7"/>
<dbReference type="Pfam" id="PF00072">
    <property type="entry name" value="Response_reg"/>
    <property type="match status" value="1"/>
</dbReference>